<name>A0A914PQB8_9BILA</name>
<evidence type="ECO:0000313" key="2">
    <source>
        <dbReference type="WBParaSite" id="PDA_v2.g20761.t1"/>
    </source>
</evidence>
<dbReference type="WBParaSite" id="PDA_v2.g20761.t1">
    <property type="protein sequence ID" value="PDA_v2.g20761.t1"/>
    <property type="gene ID" value="PDA_v2.g20761"/>
</dbReference>
<protein>
    <submittedName>
        <fullName evidence="2">Uncharacterized protein</fullName>
    </submittedName>
</protein>
<organism evidence="1 2">
    <name type="scientific">Panagrolaimus davidi</name>
    <dbReference type="NCBI Taxonomy" id="227884"/>
    <lineage>
        <taxon>Eukaryota</taxon>
        <taxon>Metazoa</taxon>
        <taxon>Ecdysozoa</taxon>
        <taxon>Nematoda</taxon>
        <taxon>Chromadorea</taxon>
        <taxon>Rhabditida</taxon>
        <taxon>Tylenchina</taxon>
        <taxon>Panagrolaimomorpha</taxon>
        <taxon>Panagrolaimoidea</taxon>
        <taxon>Panagrolaimidae</taxon>
        <taxon>Panagrolaimus</taxon>
    </lineage>
</organism>
<evidence type="ECO:0000313" key="1">
    <source>
        <dbReference type="Proteomes" id="UP000887578"/>
    </source>
</evidence>
<sequence length="155" mass="18319">MFSPITKVIITEKFESEVTFSDIIKRVPNIEVFKTENNCLKVNGETWIKDLIKFKKGKNFRELCIYLDIIEFDIEILKEFILTKCVHNVLISIFYDTSLSKVGIKNFIDKIGNGFFEEECQSFRRKPHISIYGRNFTLDIEQPKRANRKRKIDSQ</sequence>
<dbReference type="Proteomes" id="UP000887578">
    <property type="component" value="Unplaced"/>
</dbReference>
<dbReference type="AlphaFoldDB" id="A0A914PQB8"/>
<accession>A0A914PQB8</accession>
<proteinExistence type="predicted"/>
<keyword evidence="1" id="KW-1185">Reference proteome</keyword>
<reference evidence="2" key="1">
    <citation type="submission" date="2022-11" db="UniProtKB">
        <authorList>
            <consortium name="WormBaseParasite"/>
        </authorList>
    </citation>
    <scope>IDENTIFICATION</scope>
</reference>